<protein>
    <submittedName>
        <fullName evidence="1">Uncharacterized protein</fullName>
    </submittedName>
</protein>
<gene>
    <name evidence="1" type="ORF">A7J15_02050</name>
</gene>
<evidence type="ECO:0000313" key="2">
    <source>
        <dbReference type="Proteomes" id="UP000093355"/>
    </source>
</evidence>
<name>A0A1B9NF32_9MICO</name>
<dbReference type="EMBL" id="LXMD01000013">
    <property type="protein sequence ID" value="OCG75212.1"/>
    <property type="molecule type" value="Genomic_DNA"/>
</dbReference>
<reference evidence="1 2" key="1">
    <citation type="submission" date="2016-05" db="EMBL/GenBank/DDBJ databases">
        <authorList>
            <person name="Lavstsen T."/>
            <person name="Jespersen J.S."/>
        </authorList>
    </citation>
    <scope>NUCLEOTIDE SEQUENCE [LARGE SCALE GENOMIC DNA]</scope>
    <source>
        <strain evidence="1 2">YLB-01</strain>
    </source>
</reference>
<dbReference type="Proteomes" id="UP000093355">
    <property type="component" value="Unassembled WGS sequence"/>
</dbReference>
<dbReference type="RefSeq" id="WP_067023589.1">
    <property type="nucleotide sequence ID" value="NZ_CP038256.1"/>
</dbReference>
<sequence length="406" mass="44063">MIPTPRIVAVADTDSYVKWAAALLGPVPGAELIVLETELVVSPAQQEAALAGSGLERVRRATFAELPGLLAGAEAVLLAARGPLVRVLARLVSRLDPPPVILTGLPGISIPATWLALHFRRQCDLFILHSRREVAEFSDLAVARGIRQRFALATLPFARTGAPIARKGTDLVFAAQALVPRGYEARLEVARLLVRAAEEHPDRRVVLKLRGRPGEAETHREQFPYPELLASLGPLPPNLDTSTASMRDALRTAEGLVTVSSTAAIEAAAQGVPVIALDSFGVHPSLINVVFEGSGLLAGADDVIARRFRTPDPQWIGDNYFHDPAEDDWLDRVRELVARRRAGMLPGRRAHARVGGRARDAWERRLALGTADQTVAGSLAYAVGVPARAVVRTTRRWRNRLRRRVA</sequence>
<dbReference type="STRING" id="904291.A7J15_02050"/>
<dbReference type="AlphaFoldDB" id="A0A1B9NF32"/>
<comment type="caution">
    <text evidence="1">The sequence shown here is derived from an EMBL/GenBank/DDBJ whole genome shotgun (WGS) entry which is preliminary data.</text>
</comment>
<proteinExistence type="predicted"/>
<accession>A0A1B9NF32</accession>
<keyword evidence="2" id="KW-1185">Reference proteome</keyword>
<dbReference type="InterPro" id="IPR046561">
    <property type="entry name" value="DUF6716"/>
</dbReference>
<evidence type="ECO:0000313" key="1">
    <source>
        <dbReference type="EMBL" id="OCG75212.1"/>
    </source>
</evidence>
<dbReference type="SUPFAM" id="SSF53756">
    <property type="entry name" value="UDP-Glycosyltransferase/glycogen phosphorylase"/>
    <property type="match status" value="1"/>
</dbReference>
<dbReference type="Pfam" id="PF20471">
    <property type="entry name" value="DUF6716"/>
    <property type="match status" value="1"/>
</dbReference>
<organism evidence="1 2">
    <name type="scientific">Microbacterium sediminis</name>
    <dbReference type="NCBI Taxonomy" id="904291"/>
    <lineage>
        <taxon>Bacteria</taxon>
        <taxon>Bacillati</taxon>
        <taxon>Actinomycetota</taxon>
        <taxon>Actinomycetes</taxon>
        <taxon>Micrococcales</taxon>
        <taxon>Microbacteriaceae</taxon>
        <taxon>Microbacterium</taxon>
    </lineage>
</organism>
<dbReference type="OrthoDB" id="8441777at2"/>